<dbReference type="GO" id="GO:0048786">
    <property type="term" value="C:presynaptic active zone"/>
    <property type="evidence" value="ECO:0007669"/>
    <property type="project" value="TreeGrafter"/>
</dbReference>
<dbReference type="AlphaFoldDB" id="A0A8B9C508"/>
<dbReference type="Ensembl" id="ENSABRT00000019765.1">
    <property type="protein sequence ID" value="ENSABRP00000013847.1"/>
    <property type="gene ID" value="ENSABRG00000012282.1"/>
</dbReference>
<evidence type="ECO:0000256" key="1">
    <source>
        <dbReference type="ARBA" id="ARBA00011738"/>
    </source>
</evidence>
<proteinExistence type="predicted"/>
<evidence type="ECO:0000313" key="3">
    <source>
        <dbReference type="Ensembl" id="ENSABRP00000013847.1"/>
    </source>
</evidence>
<dbReference type="GO" id="GO:0005737">
    <property type="term" value="C:cytoplasm"/>
    <property type="evidence" value="ECO:0007669"/>
    <property type="project" value="TreeGrafter"/>
</dbReference>
<dbReference type="GeneTree" id="ENSGT00940000164469"/>
<keyword evidence="2" id="KW-0210">Decarboxylase</keyword>
<protein>
    <submittedName>
        <fullName evidence="3">Uncharacterized protein</fullName>
    </submittedName>
</protein>
<accession>A0A8B9C508</accession>
<reference evidence="3" key="2">
    <citation type="submission" date="2025-09" db="UniProtKB">
        <authorList>
            <consortium name="Ensembl"/>
        </authorList>
    </citation>
    <scope>IDENTIFICATION</scope>
</reference>
<evidence type="ECO:0000313" key="4">
    <source>
        <dbReference type="Proteomes" id="UP000694426"/>
    </source>
</evidence>
<dbReference type="PANTHER" id="PTHR45677:SF6">
    <property type="entry name" value="GLUTAMATE DECARBOXYLASE 1"/>
    <property type="match status" value="1"/>
</dbReference>
<reference evidence="3" key="1">
    <citation type="submission" date="2025-08" db="UniProtKB">
        <authorList>
            <consortium name="Ensembl"/>
        </authorList>
    </citation>
    <scope>IDENTIFICATION</scope>
</reference>
<dbReference type="GO" id="GO:0004351">
    <property type="term" value="F:glutamate decarboxylase activity"/>
    <property type="evidence" value="ECO:0007669"/>
    <property type="project" value="TreeGrafter"/>
</dbReference>
<sequence length="88" mass="10374">RCFTTVCRVEYVCVFYLQQKSTGSKERCKFRIAPKIKPLMIQEGMKIVNYQPQGDKTNSFRMVFSKPVTRKPDVDFFLEETERLGKDL</sequence>
<keyword evidence="4" id="KW-1185">Reference proteome</keyword>
<dbReference type="GO" id="GO:0009449">
    <property type="term" value="P:gamma-aminobutyric acid biosynthetic process"/>
    <property type="evidence" value="ECO:0007669"/>
    <property type="project" value="TreeGrafter"/>
</dbReference>
<evidence type="ECO:0000256" key="2">
    <source>
        <dbReference type="ARBA" id="ARBA00022793"/>
    </source>
</evidence>
<dbReference type="PANTHER" id="PTHR45677">
    <property type="entry name" value="GLUTAMATE DECARBOXYLASE-RELATED"/>
    <property type="match status" value="1"/>
</dbReference>
<name>A0A8B9C508_9AVES</name>
<keyword evidence="2" id="KW-0456">Lyase</keyword>
<dbReference type="Proteomes" id="UP000694426">
    <property type="component" value="Unplaced"/>
</dbReference>
<comment type="subunit">
    <text evidence="1">Homodimer.</text>
</comment>
<dbReference type="Gene3D" id="3.90.1150.170">
    <property type="match status" value="1"/>
</dbReference>
<organism evidence="3 4">
    <name type="scientific">Anser brachyrhynchus</name>
    <name type="common">Pink-footed goose</name>
    <dbReference type="NCBI Taxonomy" id="132585"/>
    <lineage>
        <taxon>Eukaryota</taxon>
        <taxon>Metazoa</taxon>
        <taxon>Chordata</taxon>
        <taxon>Craniata</taxon>
        <taxon>Vertebrata</taxon>
        <taxon>Euteleostomi</taxon>
        <taxon>Archelosauria</taxon>
        <taxon>Archosauria</taxon>
        <taxon>Dinosauria</taxon>
        <taxon>Saurischia</taxon>
        <taxon>Theropoda</taxon>
        <taxon>Coelurosauria</taxon>
        <taxon>Aves</taxon>
        <taxon>Neognathae</taxon>
        <taxon>Galloanserae</taxon>
        <taxon>Anseriformes</taxon>
        <taxon>Anatidae</taxon>
        <taxon>Anserinae</taxon>
        <taxon>Anser</taxon>
    </lineage>
</organism>